<keyword evidence="5" id="KW-0547">Nucleotide-binding</keyword>
<comment type="caution">
    <text evidence="12">The sequence shown here is derived from an EMBL/GenBank/DDBJ whole genome shotgun (WGS) entry which is preliminary data.</text>
</comment>
<gene>
    <name evidence="12" type="primary">prsD</name>
    <name evidence="12" type="ORF">LMG26411_06014</name>
</gene>
<keyword evidence="13" id="KW-1185">Reference proteome</keyword>
<keyword evidence="2" id="KW-1003">Cell membrane</keyword>
<keyword evidence="3" id="KW-0997">Cell inner membrane</keyword>
<dbReference type="Proteomes" id="UP000672657">
    <property type="component" value="Unassembled WGS sequence"/>
</dbReference>
<dbReference type="PROSITE" id="PS50929">
    <property type="entry name" value="ABC_TM1F"/>
    <property type="match status" value="1"/>
</dbReference>
<dbReference type="InterPro" id="IPR003439">
    <property type="entry name" value="ABC_transporter-like_ATP-bd"/>
</dbReference>
<dbReference type="PROSITE" id="PS50893">
    <property type="entry name" value="ABC_TRANSPORTER_2"/>
    <property type="match status" value="1"/>
</dbReference>
<evidence type="ECO:0000256" key="6">
    <source>
        <dbReference type="ARBA" id="ARBA00022840"/>
    </source>
</evidence>
<dbReference type="GO" id="GO:0005524">
    <property type="term" value="F:ATP binding"/>
    <property type="evidence" value="ECO:0007669"/>
    <property type="project" value="UniProtKB-KW"/>
</dbReference>
<dbReference type="EMBL" id="CAJPVI010000047">
    <property type="protein sequence ID" value="CAG2158491.1"/>
    <property type="molecule type" value="Genomic_DNA"/>
</dbReference>
<accession>A0ABN7Q8W6</accession>
<name>A0ABN7Q8W6_9BURK</name>
<evidence type="ECO:0000313" key="12">
    <source>
        <dbReference type="EMBL" id="CAG2158491.1"/>
    </source>
</evidence>
<keyword evidence="8 9" id="KW-0472">Membrane</keyword>
<dbReference type="Gene3D" id="1.20.1560.10">
    <property type="entry name" value="ABC transporter type 1, transmembrane domain"/>
    <property type="match status" value="1"/>
</dbReference>
<keyword evidence="4 9" id="KW-0812">Transmembrane</keyword>
<dbReference type="SUPFAM" id="SSF52540">
    <property type="entry name" value="P-loop containing nucleoside triphosphate hydrolases"/>
    <property type="match status" value="1"/>
</dbReference>
<feature type="transmembrane region" description="Helical" evidence="9">
    <location>
        <begin position="57"/>
        <end position="74"/>
    </location>
</feature>
<dbReference type="PANTHER" id="PTHR24221:SF654">
    <property type="entry name" value="ATP-BINDING CASSETTE SUB-FAMILY B MEMBER 6"/>
    <property type="match status" value="1"/>
</dbReference>
<evidence type="ECO:0000256" key="2">
    <source>
        <dbReference type="ARBA" id="ARBA00022475"/>
    </source>
</evidence>
<keyword evidence="7 9" id="KW-1133">Transmembrane helix</keyword>
<sequence length="581" mass="62128">MNRRNTSISKVAGIDLQWPLGLVVIFSVFGNLAALVPSLFLLQVYDRVLSSRSIETLWMLVFISILAYLLSFGLEYARGLILADTALHFGVACRSHSDKYLLLSLAGGQSATGAALPNDMRTAEAFLSGPGLPLLLDAPWGLFFLLVVFAFDARLGLVALGGLFLMVLVAYLDKRLVARKMEAASESQALAERADRELQLHAITLLQMGGTRELVAAHSALRLREQLAGTALVISLSFYRLASKAVMGGLQTAMLTAGAILVINSHASGGIMLAATLLLGKVLQPLQPLAASWQSISNGLTAFLRLHAWLQQPNEDTKPMTPATADLIVDALGFGYPNTSCPVLMQASFRLAGGELLIIRGASGSGKTTLARLLSGMYRPHRGAVTLDAKSTYTVDRVGGNGIGLLAQDAAIFSGTIAQNIGRTMHGGAQRPAQQALECAAKMVGIHEWILSLPLGYETPIGSDGHHLTYAETRFIELARSVYWAPKLIVLDEPATRLDEAWRTRLQLAIERMLDSGMAVVICAIESPFPVDASQLAHLRGGTVLRESQLQAPPMPISPPIVASRVHPLRSVGAPSVPGAQ</sequence>
<evidence type="ECO:0000313" key="13">
    <source>
        <dbReference type="Proteomes" id="UP000672657"/>
    </source>
</evidence>
<feature type="domain" description="ABC transmembrane type-1" evidence="11">
    <location>
        <begin position="22"/>
        <end position="298"/>
    </location>
</feature>
<reference evidence="12 13" key="1">
    <citation type="submission" date="2021-03" db="EMBL/GenBank/DDBJ databases">
        <authorList>
            <person name="Peeters C."/>
        </authorList>
    </citation>
    <scope>NUCLEOTIDE SEQUENCE [LARGE SCALE GENOMIC DNA]</scope>
    <source>
        <strain evidence="12 13">LMG 26411</strain>
    </source>
</reference>
<protein>
    <submittedName>
        <fullName evidence="12">Type I secretion system ATP-binding protein PrsD</fullName>
    </submittedName>
</protein>
<dbReference type="SUPFAM" id="SSF90123">
    <property type="entry name" value="ABC transporter transmembrane region"/>
    <property type="match status" value="1"/>
</dbReference>
<evidence type="ECO:0000256" key="1">
    <source>
        <dbReference type="ARBA" id="ARBA00004651"/>
    </source>
</evidence>
<dbReference type="PANTHER" id="PTHR24221">
    <property type="entry name" value="ATP-BINDING CASSETTE SUB-FAMILY B"/>
    <property type="match status" value="1"/>
</dbReference>
<keyword evidence="6 12" id="KW-0067">ATP-binding</keyword>
<evidence type="ECO:0000256" key="3">
    <source>
        <dbReference type="ARBA" id="ARBA00022519"/>
    </source>
</evidence>
<dbReference type="InterPro" id="IPR027417">
    <property type="entry name" value="P-loop_NTPase"/>
</dbReference>
<dbReference type="InterPro" id="IPR011527">
    <property type="entry name" value="ABC1_TM_dom"/>
</dbReference>
<dbReference type="Pfam" id="PF00005">
    <property type="entry name" value="ABC_tran"/>
    <property type="match status" value="1"/>
</dbReference>
<dbReference type="InterPro" id="IPR039421">
    <property type="entry name" value="Type_1_exporter"/>
</dbReference>
<organism evidence="12 13">
    <name type="scientific">Cupriavidus numazuensis</name>
    <dbReference type="NCBI Taxonomy" id="221992"/>
    <lineage>
        <taxon>Bacteria</taxon>
        <taxon>Pseudomonadati</taxon>
        <taxon>Pseudomonadota</taxon>
        <taxon>Betaproteobacteria</taxon>
        <taxon>Burkholderiales</taxon>
        <taxon>Burkholderiaceae</taxon>
        <taxon>Cupriavidus</taxon>
    </lineage>
</organism>
<evidence type="ECO:0000259" key="10">
    <source>
        <dbReference type="PROSITE" id="PS50893"/>
    </source>
</evidence>
<comment type="subcellular location">
    <subcellularLocation>
        <location evidence="1">Cell membrane</location>
        <topology evidence="1">Multi-pass membrane protein</topology>
    </subcellularLocation>
</comment>
<dbReference type="RefSeq" id="WP_211956863.1">
    <property type="nucleotide sequence ID" value="NZ_CAJPVI010000047.1"/>
</dbReference>
<evidence type="ECO:0000256" key="5">
    <source>
        <dbReference type="ARBA" id="ARBA00022741"/>
    </source>
</evidence>
<feature type="transmembrane region" description="Helical" evidence="9">
    <location>
        <begin position="20"/>
        <end position="45"/>
    </location>
</feature>
<dbReference type="InterPro" id="IPR036640">
    <property type="entry name" value="ABC1_TM_sf"/>
</dbReference>
<feature type="domain" description="ABC transporter" evidence="10">
    <location>
        <begin position="327"/>
        <end position="566"/>
    </location>
</feature>
<evidence type="ECO:0000256" key="9">
    <source>
        <dbReference type="SAM" id="Phobius"/>
    </source>
</evidence>
<feature type="transmembrane region" description="Helical" evidence="9">
    <location>
        <begin position="142"/>
        <end position="172"/>
    </location>
</feature>
<evidence type="ECO:0000256" key="7">
    <source>
        <dbReference type="ARBA" id="ARBA00022989"/>
    </source>
</evidence>
<dbReference type="InterPro" id="IPR003593">
    <property type="entry name" value="AAA+_ATPase"/>
</dbReference>
<evidence type="ECO:0000256" key="8">
    <source>
        <dbReference type="ARBA" id="ARBA00023136"/>
    </source>
</evidence>
<proteinExistence type="predicted"/>
<dbReference type="Gene3D" id="3.40.50.300">
    <property type="entry name" value="P-loop containing nucleotide triphosphate hydrolases"/>
    <property type="match status" value="1"/>
</dbReference>
<evidence type="ECO:0000256" key="4">
    <source>
        <dbReference type="ARBA" id="ARBA00022692"/>
    </source>
</evidence>
<evidence type="ECO:0000259" key="11">
    <source>
        <dbReference type="PROSITE" id="PS50929"/>
    </source>
</evidence>
<dbReference type="SMART" id="SM00382">
    <property type="entry name" value="AAA"/>
    <property type="match status" value="1"/>
</dbReference>
<feature type="transmembrane region" description="Helical" evidence="9">
    <location>
        <begin position="253"/>
        <end position="279"/>
    </location>
</feature>